<dbReference type="AlphaFoldDB" id="A0A5P2X7J7"/>
<dbReference type="OrthoDB" id="4256099at2"/>
<evidence type="ECO:0000256" key="1">
    <source>
        <dbReference type="SAM" id="MobiDB-lite"/>
    </source>
</evidence>
<evidence type="ECO:0000313" key="2">
    <source>
        <dbReference type="EMBL" id="MBB5108278.1"/>
    </source>
</evidence>
<dbReference type="EMBL" id="CP023690">
    <property type="protein sequence ID" value="QEV58536.1"/>
    <property type="molecule type" value="Genomic_DNA"/>
</dbReference>
<accession>A0A5P2X7J7</accession>
<reference evidence="2 5" key="2">
    <citation type="submission" date="2020-08" db="EMBL/GenBank/DDBJ databases">
        <title>Genomic Encyclopedia of Type Strains, Phase III (KMG-III): the genomes of soil and plant-associated and newly described type strains.</title>
        <authorList>
            <person name="Whitman W."/>
        </authorList>
    </citation>
    <scope>NUCLEOTIDE SEQUENCE [LARGE SCALE GENOMIC DNA]</scope>
    <source>
        <strain evidence="2 5">CECT 3146</strain>
    </source>
</reference>
<proteinExistence type="predicted"/>
<organism evidence="3 4">
    <name type="scientific">Streptomyces spectabilis</name>
    <dbReference type="NCBI Taxonomy" id="68270"/>
    <lineage>
        <taxon>Bacteria</taxon>
        <taxon>Bacillati</taxon>
        <taxon>Actinomycetota</taxon>
        <taxon>Actinomycetes</taxon>
        <taxon>Kitasatosporales</taxon>
        <taxon>Streptomycetaceae</taxon>
        <taxon>Streptomyces</taxon>
    </lineage>
</organism>
<dbReference type="RefSeq" id="WP_150509737.1">
    <property type="nucleotide sequence ID" value="NZ_BMSQ01000020.1"/>
</dbReference>
<gene>
    <name evidence="3" type="ORF">CP982_07285</name>
    <name evidence="2" type="ORF">FHS40_007399</name>
</gene>
<sequence length="114" mass="13120">MEREQELEEPEVTAFEAQEIEAEGHYVTALLCGEEVRIVPPDAWRMSWHRMLTQGYIDTFARKVLHPDDFDFFIEIDPTNEEFQNFIADAGDRSGEGLGKSVAPSRSGRRMQSR</sequence>
<dbReference type="Proteomes" id="UP000549009">
    <property type="component" value="Unassembled WGS sequence"/>
</dbReference>
<keyword evidence="5" id="KW-1185">Reference proteome</keyword>
<name>A0A5P2X7J7_STRST</name>
<dbReference type="EMBL" id="JACHJD010000018">
    <property type="protein sequence ID" value="MBB5108278.1"/>
    <property type="molecule type" value="Genomic_DNA"/>
</dbReference>
<evidence type="ECO:0000313" key="4">
    <source>
        <dbReference type="Proteomes" id="UP000326505"/>
    </source>
</evidence>
<evidence type="ECO:0000313" key="3">
    <source>
        <dbReference type="EMBL" id="QEV58536.1"/>
    </source>
</evidence>
<feature type="region of interest" description="Disordered" evidence="1">
    <location>
        <begin position="89"/>
        <end position="114"/>
    </location>
</feature>
<protein>
    <submittedName>
        <fullName evidence="3">Uncharacterized protein</fullName>
    </submittedName>
</protein>
<dbReference type="Proteomes" id="UP000326505">
    <property type="component" value="Chromosome"/>
</dbReference>
<dbReference type="KEGG" id="sspb:CP982_07285"/>
<reference evidence="3 4" key="1">
    <citation type="submission" date="2017-09" db="EMBL/GenBank/DDBJ databases">
        <authorList>
            <person name="Lee N."/>
            <person name="Cho B.-K."/>
        </authorList>
    </citation>
    <scope>NUCLEOTIDE SEQUENCE [LARGE SCALE GENOMIC DNA]</scope>
    <source>
        <strain evidence="3 4">ATCC 27465</strain>
    </source>
</reference>
<evidence type="ECO:0000313" key="5">
    <source>
        <dbReference type="Proteomes" id="UP000549009"/>
    </source>
</evidence>